<sequence length="207" mass="23532">MVSDARTSRLQPKLIGGTLWKTMVAQWDTKETQERSRIYSNARMSDRNGLGPDMHLSGPTSYQQEEKLGRPVSLGEVFKETHTRPDGTYVDRKAGKIFSIYEKNLQAKIFEIESDPSRAQELTAEDYTAIFLQFFLSKSTEKDSRGNLFGLGSLKDHLQDLFNGKSYQQGESSFVALQEQMKEAHRIIEEQVAYNAKRDAEIAAREA</sequence>
<accession>A0ABM0TD09</accession>
<proteinExistence type="predicted"/>
<dbReference type="InterPro" id="IPR004252">
    <property type="entry name" value="Probable_transposase_24"/>
</dbReference>
<dbReference type="GeneID" id="104709588"/>
<evidence type="ECO:0000313" key="2">
    <source>
        <dbReference type="RefSeq" id="XP_010424475.1"/>
    </source>
</evidence>
<protein>
    <submittedName>
        <fullName evidence="2">Uncharacterized protein LOC104709588</fullName>
    </submittedName>
</protein>
<gene>
    <name evidence="2" type="primary">LOC104709588</name>
</gene>
<dbReference type="Pfam" id="PF03004">
    <property type="entry name" value="Transposase_24"/>
    <property type="match status" value="1"/>
</dbReference>
<keyword evidence="1" id="KW-1185">Reference proteome</keyword>
<reference evidence="1" key="1">
    <citation type="journal article" date="2014" name="Nat. Commun.">
        <title>The emerging biofuel crop Camelina sativa retains a highly undifferentiated hexaploid genome structure.</title>
        <authorList>
            <person name="Kagale S."/>
            <person name="Koh C."/>
            <person name="Nixon J."/>
            <person name="Bollina V."/>
            <person name="Clarke W.E."/>
            <person name="Tuteja R."/>
            <person name="Spillane C."/>
            <person name="Robinson S.J."/>
            <person name="Links M.G."/>
            <person name="Clarke C."/>
            <person name="Higgins E.E."/>
            <person name="Huebert T."/>
            <person name="Sharpe A.G."/>
            <person name="Parkin I.A."/>
        </authorList>
    </citation>
    <scope>NUCLEOTIDE SEQUENCE [LARGE SCALE GENOMIC DNA]</scope>
    <source>
        <strain evidence="1">cv. DH55</strain>
    </source>
</reference>
<dbReference type="Proteomes" id="UP000694864">
    <property type="component" value="Chromosome 8"/>
</dbReference>
<name>A0ABM0TD09_CAMSA</name>
<reference evidence="2" key="2">
    <citation type="submission" date="2025-08" db="UniProtKB">
        <authorList>
            <consortium name="RefSeq"/>
        </authorList>
    </citation>
    <scope>IDENTIFICATION</scope>
    <source>
        <tissue evidence="2">Leaf</tissue>
    </source>
</reference>
<dbReference type="RefSeq" id="XP_010424475.1">
    <property type="nucleotide sequence ID" value="XM_010426173.1"/>
</dbReference>
<organism evidence="1 2">
    <name type="scientific">Camelina sativa</name>
    <name type="common">False flax</name>
    <name type="synonym">Myagrum sativum</name>
    <dbReference type="NCBI Taxonomy" id="90675"/>
    <lineage>
        <taxon>Eukaryota</taxon>
        <taxon>Viridiplantae</taxon>
        <taxon>Streptophyta</taxon>
        <taxon>Embryophyta</taxon>
        <taxon>Tracheophyta</taxon>
        <taxon>Spermatophyta</taxon>
        <taxon>Magnoliopsida</taxon>
        <taxon>eudicotyledons</taxon>
        <taxon>Gunneridae</taxon>
        <taxon>Pentapetalae</taxon>
        <taxon>rosids</taxon>
        <taxon>malvids</taxon>
        <taxon>Brassicales</taxon>
        <taxon>Brassicaceae</taxon>
        <taxon>Camelineae</taxon>
        <taxon>Camelina</taxon>
    </lineage>
</organism>
<evidence type="ECO:0000313" key="1">
    <source>
        <dbReference type="Proteomes" id="UP000694864"/>
    </source>
</evidence>